<evidence type="ECO:0000256" key="3">
    <source>
        <dbReference type="ARBA" id="ARBA00004236"/>
    </source>
</evidence>
<dbReference type="Gene3D" id="3.30.450.40">
    <property type="match status" value="1"/>
</dbReference>
<dbReference type="InterPro" id="IPR003661">
    <property type="entry name" value="HisK_dim/P_dom"/>
</dbReference>
<evidence type="ECO:0000256" key="7">
    <source>
        <dbReference type="ARBA" id="ARBA00022777"/>
    </source>
</evidence>
<keyword evidence="8" id="KW-0902">Two-component regulatory system</keyword>
<accession>A0A328HJG3</accession>
<dbReference type="SUPFAM" id="SSF47384">
    <property type="entry name" value="Homodimeric domain of signal transducing histidine kinase"/>
    <property type="match status" value="1"/>
</dbReference>
<keyword evidence="6" id="KW-0808">Transferase</keyword>
<dbReference type="FunFam" id="3.30.565.10:FF:000006">
    <property type="entry name" value="Sensor histidine kinase WalK"/>
    <property type="match status" value="1"/>
</dbReference>
<dbReference type="Proteomes" id="UP000249166">
    <property type="component" value="Unassembled WGS sequence"/>
</dbReference>
<evidence type="ECO:0000256" key="4">
    <source>
        <dbReference type="ARBA" id="ARBA00012438"/>
    </source>
</evidence>
<gene>
    <name evidence="12" type="ORF">DBZ45_03250</name>
</gene>
<evidence type="ECO:0000256" key="5">
    <source>
        <dbReference type="ARBA" id="ARBA00022553"/>
    </source>
</evidence>
<dbReference type="FunFam" id="1.10.287.130:FF:000001">
    <property type="entry name" value="Two-component sensor histidine kinase"/>
    <property type="match status" value="1"/>
</dbReference>
<evidence type="ECO:0000256" key="8">
    <source>
        <dbReference type="ARBA" id="ARBA00023012"/>
    </source>
</evidence>
<dbReference type="OrthoDB" id="9757990at2"/>
<dbReference type="InterPro" id="IPR005467">
    <property type="entry name" value="His_kinase_dom"/>
</dbReference>
<evidence type="ECO:0000256" key="10">
    <source>
        <dbReference type="SAM" id="MobiDB-lite"/>
    </source>
</evidence>
<evidence type="ECO:0000256" key="6">
    <source>
        <dbReference type="ARBA" id="ARBA00022679"/>
    </source>
</evidence>
<evidence type="ECO:0000256" key="9">
    <source>
        <dbReference type="ARBA" id="ARBA00023136"/>
    </source>
</evidence>
<dbReference type="InterPro" id="IPR050736">
    <property type="entry name" value="Sensor_HK_Regulatory"/>
</dbReference>
<dbReference type="InterPro" id="IPR011006">
    <property type="entry name" value="CheY-like_superfamily"/>
</dbReference>
<evidence type="ECO:0000313" key="13">
    <source>
        <dbReference type="Proteomes" id="UP000249166"/>
    </source>
</evidence>
<evidence type="ECO:0000256" key="2">
    <source>
        <dbReference type="ARBA" id="ARBA00001968"/>
    </source>
</evidence>
<dbReference type="Pfam" id="PF01590">
    <property type="entry name" value="GAF"/>
    <property type="match status" value="1"/>
</dbReference>
<dbReference type="EMBL" id="QLNP01000038">
    <property type="protein sequence ID" value="RAM38747.1"/>
    <property type="molecule type" value="Genomic_DNA"/>
</dbReference>
<proteinExistence type="predicted"/>
<comment type="cofactor">
    <cofactor evidence="2">
        <name>a divalent metal cation</name>
        <dbReference type="ChEBI" id="CHEBI:60240"/>
    </cofactor>
</comment>
<keyword evidence="7 12" id="KW-0418">Kinase</keyword>
<name>A0A328HJG3_ARTGO</name>
<dbReference type="InterPro" id="IPR003594">
    <property type="entry name" value="HATPase_dom"/>
</dbReference>
<keyword evidence="5" id="KW-0597">Phosphoprotein</keyword>
<dbReference type="InterPro" id="IPR029016">
    <property type="entry name" value="GAF-like_dom_sf"/>
</dbReference>
<dbReference type="GO" id="GO:0000155">
    <property type="term" value="F:phosphorelay sensor kinase activity"/>
    <property type="evidence" value="ECO:0007669"/>
    <property type="project" value="InterPro"/>
</dbReference>
<dbReference type="RefSeq" id="WP_111902531.1">
    <property type="nucleotide sequence ID" value="NZ_QLNP01000038.1"/>
</dbReference>
<comment type="caution">
    <text evidence="12">The sequence shown here is derived from an EMBL/GenBank/DDBJ whole genome shotgun (WGS) entry which is preliminary data.</text>
</comment>
<dbReference type="PRINTS" id="PR00344">
    <property type="entry name" value="BCTRLSENSOR"/>
</dbReference>
<organism evidence="12 13">
    <name type="scientific">Arthrobacter globiformis</name>
    <dbReference type="NCBI Taxonomy" id="1665"/>
    <lineage>
        <taxon>Bacteria</taxon>
        <taxon>Bacillati</taxon>
        <taxon>Actinomycetota</taxon>
        <taxon>Actinomycetes</taxon>
        <taxon>Micrococcales</taxon>
        <taxon>Micrococcaceae</taxon>
        <taxon>Arthrobacter</taxon>
    </lineage>
</organism>
<dbReference type="SMART" id="SM00388">
    <property type="entry name" value="HisKA"/>
    <property type="match status" value="1"/>
</dbReference>
<dbReference type="SUPFAM" id="SSF55781">
    <property type="entry name" value="GAF domain-like"/>
    <property type="match status" value="1"/>
</dbReference>
<dbReference type="Gene3D" id="3.30.565.10">
    <property type="entry name" value="Histidine kinase-like ATPase, C-terminal domain"/>
    <property type="match status" value="1"/>
</dbReference>
<dbReference type="SMART" id="SM00387">
    <property type="entry name" value="HATPase_c"/>
    <property type="match status" value="1"/>
</dbReference>
<comment type="catalytic activity">
    <reaction evidence="1">
        <text>ATP + protein L-histidine = ADP + protein N-phospho-L-histidine.</text>
        <dbReference type="EC" id="2.7.13.3"/>
    </reaction>
</comment>
<keyword evidence="9" id="KW-0472">Membrane</keyword>
<dbReference type="PANTHER" id="PTHR43711:SF1">
    <property type="entry name" value="HISTIDINE KINASE 1"/>
    <property type="match status" value="1"/>
</dbReference>
<dbReference type="SUPFAM" id="SSF55874">
    <property type="entry name" value="ATPase domain of HSP90 chaperone/DNA topoisomerase II/histidine kinase"/>
    <property type="match status" value="1"/>
</dbReference>
<evidence type="ECO:0000259" key="11">
    <source>
        <dbReference type="PROSITE" id="PS50109"/>
    </source>
</evidence>
<dbReference type="Pfam" id="PF00512">
    <property type="entry name" value="HisKA"/>
    <property type="match status" value="1"/>
</dbReference>
<dbReference type="SMART" id="SM00065">
    <property type="entry name" value="GAF"/>
    <property type="match status" value="1"/>
</dbReference>
<dbReference type="GO" id="GO:0005886">
    <property type="term" value="C:plasma membrane"/>
    <property type="evidence" value="ECO:0007669"/>
    <property type="project" value="UniProtKB-SubCell"/>
</dbReference>
<feature type="region of interest" description="Disordered" evidence="10">
    <location>
        <begin position="543"/>
        <end position="572"/>
    </location>
</feature>
<sequence length="572" mass="60414">MVQAPAESASVPREAVVALTDAARLDAVASVLTEAGFSVRKAPDATSLAGALEGNSAAVVLLDTELTDGYAWEGTPVLLLVDLAGDFDLAQLEPWGIADYISYDAAARELTHRVETLIGRARERRRIRAEAEFLRESLRNVSAAIRGTNSPQQMAGHLVRGFGESLGVDHVWFTTFQDSRVPRISAQWCLPGHSKLPDTLGSFEEAAREQTTSLWSAAEALAVPDHQTEQSAALAEGLREWSGLGPVRASVALPVGEGETALGIVWIAQVAGPRDWTRAEIALIQHVAGNLAHSLIQGHLISAQLQVLQQLRELDKAKTDFLATVNHELRTPLTSITAYLDMIRDGAGGPVPAGIESMMDVISRNSDRLRRLIEDMLTVSQQDTPGTLSLKQVELGQVLRIVVAALRPLAESRNVTISGADSHEDVKVQADEAQLEQVFTNIVANAIKFTPHGGRISITFMSADSAGGSPCAAVSITDTGVGIPDQEIAQVFTRFYRASNASSAAIPGSGLGLAIAQDIVRRHGGTLDLSSVLGKGTTVSVTLPVDGPPAEDGGENDDAGPGGPTPGDESTG</sequence>
<dbReference type="InterPro" id="IPR036097">
    <property type="entry name" value="HisK_dim/P_sf"/>
</dbReference>
<reference evidence="12 13" key="1">
    <citation type="submission" date="2018-04" db="EMBL/GenBank/DDBJ databases">
        <title>Bacteria isolated from cave deposits of Manipur.</title>
        <authorList>
            <person name="Sahoo D."/>
            <person name="Sarangthem I."/>
            <person name="Nandeibam J."/>
        </authorList>
    </citation>
    <scope>NUCLEOTIDE SEQUENCE [LARGE SCALE GENOMIC DNA]</scope>
    <source>
        <strain evidence="13">mrc11</strain>
    </source>
</reference>
<dbReference type="InterPro" id="IPR036890">
    <property type="entry name" value="HATPase_C_sf"/>
</dbReference>
<dbReference type="PROSITE" id="PS50109">
    <property type="entry name" value="HIS_KIN"/>
    <property type="match status" value="1"/>
</dbReference>
<dbReference type="InterPro" id="IPR003018">
    <property type="entry name" value="GAF"/>
</dbReference>
<dbReference type="EC" id="2.7.13.3" evidence="4"/>
<evidence type="ECO:0000256" key="1">
    <source>
        <dbReference type="ARBA" id="ARBA00000085"/>
    </source>
</evidence>
<dbReference type="AlphaFoldDB" id="A0A328HJG3"/>
<dbReference type="Gene3D" id="1.10.287.130">
    <property type="match status" value="1"/>
</dbReference>
<feature type="domain" description="Histidine kinase" evidence="11">
    <location>
        <begin position="324"/>
        <end position="547"/>
    </location>
</feature>
<dbReference type="Pfam" id="PF02518">
    <property type="entry name" value="HATPase_c"/>
    <property type="match status" value="1"/>
</dbReference>
<dbReference type="CDD" id="cd00075">
    <property type="entry name" value="HATPase"/>
    <property type="match status" value="1"/>
</dbReference>
<dbReference type="CDD" id="cd00082">
    <property type="entry name" value="HisKA"/>
    <property type="match status" value="1"/>
</dbReference>
<dbReference type="InterPro" id="IPR004358">
    <property type="entry name" value="Sig_transdc_His_kin-like_C"/>
</dbReference>
<dbReference type="GO" id="GO:0005509">
    <property type="term" value="F:calcium ion binding"/>
    <property type="evidence" value="ECO:0007669"/>
    <property type="project" value="UniProtKB-ARBA"/>
</dbReference>
<comment type="subcellular location">
    <subcellularLocation>
        <location evidence="3">Cell membrane</location>
    </subcellularLocation>
</comment>
<protein>
    <recommendedName>
        <fullName evidence="4">histidine kinase</fullName>
        <ecNumber evidence="4">2.7.13.3</ecNumber>
    </recommendedName>
</protein>
<dbReference type="SUPFAM" id="SSF52172">
    <property type="entry name" value="CheY-like"/>
    <property type="match status" value="1"/>
</dbReference>
<dbReference type="PANTHER" id="PTHR43711">
    <property type="entry name" value="TWO-COMPONENT HISTIDINE KINASE"/>
    <property type="match status" value="1"/>
</dbReference>
<evidence type="ECO:0000313" key="12">
    <source>
        <dbReference type="EMBL" id="RAM38747.1"/>
    </source>
</evidence>